<evidence type="ECO:0000259" key="1">
    <source>
        <dbReference type="Pfam" id="PF01248"/>
    </source>
</evidence>
<dbReference type="InterPro" id="IPR029064">
    <property type="entry name" value="Ribosomal_eL30-like_sf"/>
</dbReference>
<dbReference type="eggNOG" id="ENOG502T32A">
    <property type="taxonomic scope" value="Eukaryota"/>
</dbReference>
<dbReference type="AlphaFoldDB" id="K3XA03"/>
<dbReference type="Proteomes" id="UP000019132">
    <property type="component" value="Unassembled WGS sequence"/>
</dbReference>
<dbReference type="EnsemblProtists" id="PYU1_T014052">
    <property type="protein sequence ID" value="PYU1_T014052"/>
    <property type="gene ID" value="PYU1_G014023"/>
</dbReference>
<dbReference type="OMA" id="QDECQVL"/>
<dbReference type="VEuPathDB" id="FungiDB:PYU1_G014023"/>
<dbReference type="SUPFAM" id="SSF55315">
    <property type="entry name" value="L30e-like"/>
    <property type="match status" value="1"/>
</dbReference>
<name>K3XA03_GLOUD</name>
<dbReference type="Pfam" id="PF01248">
    <property type="entry name" value="Ribosomal_L7Ae"/>
    <property type="match status" value="1"/>
</dbReference>
<reference evidence="3" key="2">
    <citation type="submission" date="2010-04" db="EMBL/GenBank/DDBJ databases">
        <authorList>
            <person name="Buell R."/>
            <person name="Hamilton J."/>
            <person name="Hostetler J."/>
        </authorList>
    </citation>
    <scope>NUCLEOTIDE SEQUENCE [LARGE SCALE GENOMIC DNA]</scope>
    <source>
        <strain evidence="3">DAOM:BR144</strain>
    </source>
</reference>
<proteinExistence type="predicted"/>
<dbReference type="HOGENOM" id="CLU_176718_0_0_1"/>
<dbReference type="InterPro" id="IPR004038">
    <property type="entry name" value="Ribosomal_eL8/eL30/eS12/Gad45"/>
</dbReference>
<reference evidence="2" key="3">
    <citation type="submission" date="2015-02" db="UniProtKB">
        <authorList>
            <consortium name="EnsemblProtists"/>
        </authorList>
    </citation>
    <scope>IDENTIFICATION</scope>
    <source>
        <strain evidence="2">DAOM BR144</strain>
    </source>
</reference>
<keyword evidence="3" id="KW-1185">Reference proteome</keyword>
<feature type="domain" description="Ribosomal protein eL8/eL30/eS12/Gadd45" evidence="1">
    <location>
        <begin position="25"/>
        <end position="75"/>
    </location>
</feature>
<dbReference type="InParanoid" id="K3XA03"/>
<evidence type="ECO:0000313" key="3">
    <source>
        <dbReference type="Proteomes" id="UP000019132"/>
    </source>
</evidence>
<protein>
    <recommendedName>
        <fullName evidence="1">Ribosomal protein eL8/eL30/eS12/Gadd45 domain-containing protein</fullName>
    </recommendedName>
</protein>
<organism evidence="2 3">
    <name type="scientific">Globisporangium ultimum (strain ATCC 200006 / CBS 805.95 / DAOM BR144)</name>
    <name type="common">Pythium ultimum</name>
    <dbReference type="NCBI Taxonomy" id="431595"/>
    <lineage>
        <taxon>Eukaryota</taxon>
        <taxon>Sar</taxon>
        <taxon>Stramenopiles</taxon>
        <taxon>Oomycota</taxon>
        <taxon>Peronosporomycetes</taxon>
        <taxon>Pythiales</taxon>
        <taxon>Pythiaceae</taxon>
        <taxon>Globisporangium</taxon>
    </lineage>
</organism>
<dbReference type="STRING" id="431595.K3XA03"/>
<accession>K3XA03</accession>
<dbReference type="EMBL" id="GL376616">
    <property type="status" value="NOT_ANNOTATED_CDS"/>
    <property type="molecule type" value="Genomic_DNA"/>
</dbReference>
<evidence type="ECO:0000313" key="2">
    <source>
        <dbReference type="EnsemblProtists" id="PYU1_T014052"/>
    </source>
</evidence>
<dbReference type="Gene3D" id="3.30.1330.30">
    <property type="match status" value="1"/>
</dbReference>
<sequence length="83" mass="9253">KRGVLAKKICLLIVGTDIEQCDVLDEKLDEILAIATKQEVPIIYPMSRRKLGRVLSKSVRVSCVGVYSMEGANDLFQDILKFA</sequence>
<reference evidence="3" key="1">
    <citation type="journal article" date="2010" name="Genome Biol.">
        <title>Genome sequence of the necrotrophic plant pathogen Pythium ultimum reveals original pathogenicity mechanisms and effector repertoire.</title>
        <authorList>
            <person name="Levesque C.A."/>
            <person name="Brouwer H."/>
            <person name="Cano L."/>
            <person name="Hamilton J.P."/>
            <person name="Holt C."/>
            <person name="Huitema E."/>
            <person name="Raffaele S."/>
            <person name="Robideau G.P."/>
            <person name="Thines M."/>
            <person name="Win J."/>
            <person name="Zerillo M.M."/>
            <person name="Beakes G.W."/>
            <person name="Boore J.L."/>
            <person name="Busam D."/>
            <person name="Dumas B."/>
            <person name="Ferriera S."/>
            <person name="Fuerstenberg S.I."/>
            <person name="Gachon C.M."/>
            <person name="Gaulin E."/>
            <person name="Govers F."/>
            <person name="Grenville-Briggs L."/>
            <person name="Horner N."/>
            <person name="Hostetler J."/>
            <person name="Jiang R.H."/>
            <person name="Johnson J."/>
            <person name="Krajaejun T."/>
            <person name="Lin H."/>
            <person name="Meijer H.J."/>
            <person name="Moore B."/>
            <person name="Morris P."/>
            <person name="Phuntmart V."/>
            <person name="Puiu D."/>
            <person name="Shetty J."/>
            <person name="Stajich J.E."/>
            <person name="Tripathy S."/>
            <person name="Wawra S."/>
            <person name="van West P."/>
            <person name="Whitty B.R."/>
            <person name="Coutinho P.M."/>
            <person name="Henrissat B."/>
            <person name="Martin F."/>
            <person name="Thomas P.D."/>
            <person name="Tyler B.M."/>
            <person name="De Vries R.P."/>
            <person name="Kamoun S."/>
            <person name="Yandell M."/>
            <person name="Tisserat N."/>
            <person name="Buell C.R."/>
        </authorList>
    </citation>
    <scope>NUCLEOTIDE SEQUENCE</scope>
    <source>
        <strain evidence="3">DAOM:BR144</strain>
    </source>
</reference>